<dbReference type="Proteomes" id="UP000307440">
    <property type="component" value="Unassembled WGS sequence"/>
</dbReference>
<keyword evidence="3" id="KW-1185">Reference proteome</keyword>
<gene>
    <name evidence="2" type="ORF">FA15DRAFT_212250</name>
</gene>
<accession>A0A5C3L3W9</accession>
<dbReference type="AlphaFoldDB" id="A0A5C3L3W9"/>
<feature type="chain" id="PRO_5022681000" description="Secreted protein" evidence="1">
    <location>
        <begin position="20"/>
        <end position="91"/>
    </location>
</feature>
<evidence type="ECO:0000256" key="1">
    <source>
        <dbReference type="SAM" id="SignalP"/>
    </source>
</evidence>
<organism evidence="2 3">
    <name type="scientific">Coprinopsis marcescibilis</name>
    <name type="common">Agaric fungus</name>
    <name type="synonym">Psathyrella marcescibilis</name>
    <dbReference type="NCBI Taxonomy" id="230819"/>
    <lineage>
        <taxon>Eukaryota</taxon>
        <taxon>Fungi</taxon>
        <taxon>Dikarya</taxon>
        <taxon>Basidiomycota</taxon>
        <taxon>Agaricomycotina</taxon>
        <taxon>Agaricomycetes</taxon>
        <taxon>Agaricomycetidae</taxon>
        <taxon>Agaricales</taxon>
        <taxon>Agaricineae</taxon>
        <taxon>Psathyrellaceae</taxon>
        <taxon>Coprinopsis</taxon>
    </lineage>
</organism>
<sequence>MLLIPTLVFFLLCIDFLFSRVPSRCTDIFLHCTKPTSHLIYSYLRYCSETFLSYRQAAYKQCITTYYIQHTSSCHNYSLRIMEWIQTLRYY</sequence>
<evidence type="ECO:0000313" key="3">
    <source>
        <dbReference type="Proteomes" id="UP000307440"/>
    </source>
</evidence>
<proteinExistence type="predicted"/>
<reference evidence="2 3" key="1">
    <citation type="journal article" date="2019" name="Nat. Ecol. Evol.">
        <title>Megaphylogeny resolves global patterns of mushroom evolution.</title>
        <authorList>
            <person name="Varga T."/>
            <person name="Krizsan K."/>
            <person name="Foldi C."/>
            <person name="Dima B."/>
            <person name="Sanchez-Garcia M."/>
            <person name="Sanchez-Ramirez S."/>
            <person name="Szollosi G.J."/>
            <person name="Szarkandi J.G."/>
            <person name="Papp V."/>
            <person name="Albert L."/>
            <person name="Andreopoulos W."/>
            <person name="Angelini C."/>
            <person name="Antonin V."/>
            <person name="Barry K.W."/>
            <person name="Bougher N.L."/>
            <person name="Buchanan P."/>
            <person name="Buyck B."/>
            <person name="Bense V."/>
            <person name="Catcheside P."/>
            <person name="Chovatia M."/>
            <person name="Cooper J."/>
            <person name="Damon W."/>
            <person name="Desjardin D."/>
            <person name="Finy P."/>
            <person name="Geml J."/>
            <person name="Haridas S."/>
            <person name="Hughes K."/>
            <person name="Justo A."/>
            <person name="Karasinski D."/>
            <person name="Kautmanova I."/>
            <person name="Kiss B."/>
            <person name="Kocsube S."/>
            <person name="Kotiranta H."/>
            <person name="LaButti K.M."/>
            <person name="Lechner B.E."/>
            <person name="Liimatainen K."/>
            <person name="Lipzen A."/>
            <person name="Lukacs Z."/>
            <person name="Mihaltcheva S."/>
            <person name="Morgado L.N."/>
            <person name="Niskanen T."/>
            <person name="Noordeloos M.E."/>
            <person name="Ohm R.A."/>
            <person name="Ortiz-Santana B."/>
            <person name="Ovrebo C."/>
            <person name="Racz N."/>
            <person name="Riley R."/>
            <person name="Savchenko A."/>
            <person name="Shiryaev A."/>
            <person name="Soop K."/>
            <person name="Spirin V."/>
            <person name="Szebenyi C."/>
            <person name="Tomsovsky M."/>
            <person name="Tulloss R.E."/>
            <person name="Uehling J."/>
            <person name="Grigoriev I.V."/>
            <person name="Vagvolgyi C."/>
            <person name="Papp T."/>
            <person name="Martin F.M."/>
            <person name="Miettinen O."/>
            <person name="Hibbett D.S."/>
            <person name="Nagy L.G."/>
        </authorList>
    </citation>
    <scope>NUCLEOTIDE SEQUENCE [LARGE SCALE GENOMIC DNA]</scope>
    <source>
        <strain evidence="2 3">CBS 121175</strain>
    </source>
</reference>
<name>A0A5C3L3W9_COPMA</name>
<dbReference type="EMBL" id="ML210165">
    <property type="protein sequence ID" value="TFK27405.1"/>
    <property type="molecule type" value="Genomic_DNA"/>
</dbReference>
<protein>
    <recommendedName>
        <fullName evidence="4">Secreted protein</fullName>
    </recommendedName>
</protein>
<evidence type="ECO:0008006" key="4">
    <source>
        <dbReference type="Google" id="ProtNLM"/>
    </source>
</evidence>
<keyword evidence="1" id="KW-0732">Signal</keyword>
<evidence type="ECO:0000313" key="2">
    <source>
        <dbReference type="EMBL" id="TFK27405.1"/>
    </source>
</evidence>
<feature type="signal peptide" evidence="1">
    <location>
        <begin position="1"/>
        <end position="19"/>
    </location>
</feature>